<gene>
    <name evidence="12" type="primary">LOC117646000</name>
</gene>
<evidence type="ECO:0000256" key="3">
    <source>
        <dbReference type="ARBA" id="ARBA00022679"/>
    </source>
</evidence>
<dbReference type="PANTHER" id="PTHR11157:SF69">
    <property type="entry name" value="ELONGATION OF VERY LONG CHAIN FATTY ACIDS PROTEIN 7"/>
    <property type="match status" value="1"/>
</dbReference>
<feature type="transmembrane region" description="Helical" evidence="10">
    <location>
        <begin position="77"/>
        <end position="96"/>
    </location>
</feature>
<dbReference type="GO" id="GO:0042761">
    <property type="term" value="P:very long-chain fatty acid biosynthetic process"/>
    <property type="evidence" value="ECO:0007669"/>
    <property type="project" value="TreeGrafter"/>
</dbReference>
<reference evidence="12" key="1">
    <citation type="submission" date="2025-08" db="UniProtKB">
        <authorList>
            <consortium name="RefSeq"/>
        </authorList>
    </citation>
    <scope>IDENTIFICATION</scope>
    <source>
        <tissue evidence="12">Total insect</tissue>
    </source>
</reference>
<feature type="transmembrane region" description="Helical" evidence="10">
    <location>
        <begin position="37"/>
        <end position="56"/>
    </location>
</feature>
<dbReference type="GO" id="GO:0005789">
    <property type="term" value="C:endoplasmic reticulum membrane"/>
    <property type="evidence" value="ECO:0007669"/>
    <property type="project" value="TreeGrafter"/>
</dbReference>
<dbReference type="AlphaFoldDB" id="A0A6P8ZNK1"/>
<keyword evidence="2 10" id="KW-0444">Lipid biosynthesis</keyword>
<dbReference type="PANTHER" id="PTHR11157">
    <property type="entry name" value="FATTY ACID ACYL TRANSFERASE-RELATED"/>
    <property type="match status" value="1"/>
</dbReference>
<name>A0A6P8ZNK1_THRPL</name>
<evidence type="ECO:0000256" key="7">
    <source>
        <dbReference type="ARBA" id="ARBA00023098"/>
    </source>
</evidence>
<dbReference type="KEGG" id="tpal:117646000"/>
<evidence type="ECO:0000256" key="2">
    <source>
        <dbReference type="ARBA" id="ARBA00022516"/>
    </source>
</evidence>
<dbReference type="Pfam" id="PF01151">
    <property type="entry name" value="ELO"/>
    <property type="match status" value="1"/>
</dbReference>
<keyword evidence="7 10" id="KW-0443">Lipid metabolism</keyword>
<dbReference type="GeneID" id="117646000"/>
<proteinExistence type="inferred from homology"/>
<keyword evidence="5 10" id="KW-0276">Fatty acid metabolism</keyword>
<dbReference type="GO" id="GO:0019367">
    <property type="term" value="P:fatty acid elongation, saturated fatty acid"/>
    <property type="evidence" value="ECO:0007669"/>
    <property type="project" value="TreeGrafter"/>
</dbReference>
<dbReference type="InParanoid" id="A0A6P8ZNK1"/>
<evidence type="ECO:0000256" key="4">
    <source>
        <dbReference type="ARBA" id="ARBA00022692"/>
    </source>
</evidence>
<dbReference type="EC" id="2.3.1.199" evidence="10"/>
<dbReference type="Proteomes" id="UP000515158">
    <property type="component" value="Unplaced"/>
</dbReference>
<evidence type="ECO:0000256" key="6">
    <source>
        <dbReference type="ARBA" id="ARBA00022989"/>
    </source>
</evidence>
<dbReference type="InterPro" id="IPR002076">
    <property type="entry name" value="ELO_fam"/>
</dbReference>
<keyword evidence="11" id="KW-1185">Reference proteome</keyword>
<keyword evidence="3 10" id="KW-0808">Transferase</keyword>
<comment type="similarity">
    <text evidence="10">Belongs to the ELO family.</text>
</comment>
<evidence type="ECO:0000313" key="12">
    <source>
        <dbReference type="RefSeq" id="XP_034242494.1"/>
    </source>
</evidence>
<sequence>MAMMAEKNINSSSFMEMIANGYHTHIIDKIDPRSEDWLLVSSPFVPLGIVTAYLLFVKKLGPSFMANRSAYRIEPLIILYNVIQIVACLYIFIHGLTMWRQLGYNFTCQPVDYTVTEQNRAVANSVFGYYLIKISDLVDTVFFILRKKFSHASFLHVYHHAGMVIVGYLACKFSLNGHFVLLGIVNSFVHVCMYSYYLATAMWPETKPSLTVKKTLTIIQLVQFYVLLIHEALPLLQPNCDVQKHWAAALVVQYTFMIALFTDFYKKAYSGKKKTA</sequence>
<feature type="transmembrane region" description="Helical" evidence="10">
    <location>
        <begin position="245"/>
        <end position="265"/>
    </location>
</feature>
<evidence type="ECO:0000256" key="1">
    <source>
        <dbReference type="ARBA" id="ARBA00004141"/>
    </source>
</evidence>
<keyword evidence="6 10" id="KW-1133">Transmembrane helix</keyword>
<comment type="catalytic activity">
    <reaction evidence="10">
        <text>a very-long-chain acyl-CoA + malonyl-CoA + H(+) = a very-long-chain 3-oxoacyl-CoA + CO2 + CoA</text>
        <dbReference type="Rhea" id="RHEA:32727"/>
        <dbReference type="ChEBI" id="CHEBI:15378"/>
        <dbReference type="ChEBI" id="CHEBI:16526"/>
        <dbReference type="ChEBI" id="CHEBI:57287"/>
        <dbReference type="ChEBI" id="CHEBI:57384"/>
        <dbReference type="ChEBI" id="CHEBI:90725"/>
        <dbReference type="ChEBI" id="CHEBI:90736"/>
        <dbReference type="EC" id="2.3.1.199"/>
    </reaction>
</comment>
<keyword evidence="9 10" id="KW-0275">Fatty acid biosynthesis</keyword>
<dbReference type="RefSeq" id="XP_034242494.1">
    <property type="nucleotide sequence ID" value="XM_034386603.1"/>
</dbReference>
<dbReference type="GO" id="GO:0009922">
    <property type="term" value="F:fatty acid elongase activity"/>
    <property type="evidence" value="ECO:0007669"/>
    <property type="project" value="UniProtKB-EC"/>
</dbReference>
<organism evidence="12">
    <name type="scientific">Thrips palmi</name>
    <name type="common">Melon thrips</name>
    <dbReference type="NCBI Taxonomy" id="161013"/>
    <lineage>
        <taxon>Eukaryota</taxon>
        <taxon>Metazoa</taxon>
        <taxon>Ecdysozoa</taxon>
        <taxon>Arthropoda</taxon>
        <taxon>Hexapoda</taxon>
        <taxon>Insecta</taxon>
        <taxon>Pterygota</taxon>
        <taxon>Neoptera</taxon>
        <taxon>Paraneoptera</taxon>
        <taxon>Thysanoptera</taxon>
        <taxon>Terebrantia</taxon>
        <taxon>Thripoidea</taxon>
        <taxon>Thripidae</taxon>
        <taxon>Thrips</taxon>
    </lineage>
</organism>
<evidence type="ECO:0000256" key="10">
    <source>
        <dbReference type="RuleBase" id="RU361115"/>
    </source>
</evidence>
<feature type="transmembrane region" description="Helical" evidence="10">
    <location>
        <begin position="157"/>
        <end position="175"/>
    </location>
</feature>
<evidence type="ECO:0000313" key="11">
    <source>
        <dbReference type="Proteomes" id="UP000515158"/>
    </source>
</evidence>
<evidence type="ECO:0000256" key="5">
    <source>
        <dbReference type="ARBA" id="ARBA00022832"/>
    </source>
</evidence>
<evidence type="ECO:0000256" key="8">
    <source>
        <dbReference type="ARBA" id="ARBA00023136"/>
    </source>
</evidence>
<accession>A0A6P8ZNK1</accession>
<dbReference type="GO" id="GO:0030148">
    <property type="term" value="P:sphingolipid biosynthetic process"/>
    <property type="evidence" value="ECO:0007669"/>
    <property type="project" value="TreeGrafter"/>
</dbReference>
<keyword evidence="8 10" id="KW-0472">Membrane</keyword>
<dbReference type="GO" id="GO:0034626">
    <property type="term" value="P:fatty acid elongation, polyunsaturated fatty acid"/>
    <property type="evidence" value="ECO:0007669"/>
    <property type="project" value="TreeGrafter"/>
</dbReference>
<keyword evidence="4 10" id="KW-0812">Transmembrane</keyword>
<protein>
    <recommendedName>
        <fullName evidence="10">Elongation of very long chain fatty acids protein</fullName>
        <ecNumber evidence="10">2.3.1.199</ecNumber>
    </recommendedName>
    <alternativeName>
        <fullName evidence="10">Very-long-chain 3-oxoacyl-CoA synthase</fullName>
    </alternativeName>
</protein>
<feature type="transmembrane region" description="Helical" evidence="10">
    <location>
        <begin position="181"/>
        <end position="203"/>
    </location>
</feature>
<comment type="subcellular location">
    <subcellularLocation>
        <location evidence="1">Membrane</location>
        <topology evidence="1">Multi-pass membrane protein</topology>
    </subcellularLocation>
</comment>
<dbReference type="OrthoDB" id="434092at2759"/>
<evidence type="ECO:0000256" key="9">
    <source>
        <dbReference type="ARBA" id="ARBA00023160"/>
    </source>
</evidence>
<dbReference type="GO" id="GO:0034625">
    <property type="term" value="P:fatty acid elongation, monounsaturated fatty acid"/>
    <property type="evidence" value="ECO:0007669"/>
    <property type="project" value="TreeGrafter"/>
</dbReference>